<feature type="transmembrane region" description="Helical" evidence="2">
    <location>
        <begin position="1217"/>
        <end position="1238"/>
    </location>
</feature>
<feature type="transmembrane region" description="Helical" evidence="2">
    <location>
        <begin position="1180"/>
        <end position="1205"/>
    </location>
</feature>
<feature type="transmembrane region" description="Helical" evidence="2">
    <location>
        <begin position="1829"/>
        <end position="1849"/>
    </location>
</feature>
<feature type="transmembrane region" description="Helical" evidence="2">
    <location>
        <begin position="1490"/>
        <end position="1512"/>
    </location>
</feature>
<feature type="transmembrane region" description="Helical" evidence="2">
    <location>
        <begin position="340"/>
        <end position="362"/>
    </location>
</feature>
<comment type="caution">
    <text evidence="3">The sequence shown here is derived from an EMBL/GenBank/DDBJ whole genome shotgun (WGS) entry which is preliminary data.</text>
</comment>
<feature type="transmembrane region" description="Helical" evidence="2">
    <location>
        <begin position="903"/>
        <end position="925"/>
    </location>
</feature>
<feature type="transmembrane region" description="Helical" evidence="2">
    <location>
        <begin position="1736"/>
        <end position="1754"/>
    </location>
</feature>
<feature type="region of interest" description="Disordered" evidence="1">
    <location>
        <begin position="43"/>
        <end position="222"/>
    </location>
</feature>
<dbReference type="Proteomes" id="UP000664369">
    <property type="component" value="Unassembled WGS sequence"/>
</dbReference>
<feature type="compositionally biased region" description="Low complexity" evidence="1">
    <location>
        <begin position="179"/>
        <end position="195"/>
    </location>
</feature>
<feature type="transmembrane region" description="Helical" evidence="2">
    <location>
        <begin position="1378"/>
        <end position="1396"/>
    </location>
</feature>
<keyword evidence="2" id="KW-1133">Transmembrane helix</keyword>
<keyword evidence="2" id="KW-0812">Transmembrane</keyword>
<feature type="transmembrane region" description="Helical" evidence="2">
    <location>
        <begin position="990"/>
        <end position="1011"/>
    </location>
</feature>
<feature type="transmembrane region" description="Helical" evidence="2">
    <location>
        <begin position="1880"/>
        <end position="1900"/>
    </location>
</feature>
<feature type="compositionally biased region" description="Pro residues" evidence="1">
    <location>
        <begin position="246"/>
        <end position="265"/>
    </location>
</feature>
<feature type="transmembrane region" description="Helical" evidence="2">
    <location>
        <begin position="1805"/>
        <end position="1823"/>
    </location>
</feature>
<feature type="transmembrane region" description="Helical" evidence="2">
    <location>
        <begin position="1576"/>
        <end position="1596"/>
    </location>
</feature>
<protein>
    <recommendedName>
        <fullName evidence="5">DUF2339 domain-containing protein</fullName>
    </recommendedName>
</protein>
<feature type="transmembrane region" description="Helical" evidence="2">
    <location>
        <begin position="369"/>
        <end position="386"/>
    </location>
</feature>
<reference evidence="3 4" key="1">
    <citation type="submission" date="2021-03" db="EMBL/GenBank/DDBJ databases">
        <authorList>
            <person name="Kim M.K."/>
        </authorList>
    </citation>
    <scope>NUCLEOTIDE SEQUENCE [LARGE SCALE GENOMIC DNA]</scope>
    <source>
        <strain evidence="3 4">BT442</strain>
    </source>
</reference>
<proteinExistence type="predicted"/>
<feature type="transmembrane region" description="Helical" evidence="2">
    <location>
        <begin position="791"/>
        <end position="812"/>
    </location>
</feature>
<feature type="transmembrane region" description="Helical" evidence="2">
    <location>
        <begin position="1023"/>
        <end position="1048"/>
    </location>
</feature>
<evidence type="ECO:0008006" key="5">
    <source>
        <dbReference type="Google" id="ProtNLM"/>
    </source>
</evidence>
<feature type="transmembrane region" description="Helical" evidence="2">
    <location>
        <begin position="281"/>
        <end position="302"/>
    </location>
</feature>
<feature type="transmembrane region" description="Helical" evidence="2">
    <location>
        <begin position="436"/>
        <end position="453"/>
    </location>
</feature>
<gene>
    <name evidence="3" type="ORF">J4E00_12560</name>
</gene>
<feature type="transmembrane region" description="Helical" evidence="2">
    <location>
        <begin position="1291"/>
        <end position="1313"/>
    </location>
</feature>
<feature type="transmembrane region" description="Helical" evidence="2">
    <location>
        <begin position="682"/>
        <end position="705"/>
    </location>
</feature>
<feature type="transmembrane region" description="Helical" evidence="2">
    <location>
        <begin position="827"/>
        <end position="845"/>
    </location>
</feature>
<feature type="transmembrane region" description="Helical" evidence="2">
    <location>
        <begin position="598"/>
        <end position="618"/>
    </location>
</feature>
<feature type="transmembrane region" description="Helical" evidence="2">
    <location>
        <begin position="398"/>
        <end position="424"/>
    </location>
</feature>
<feature type="region of interest" description="Disordered" evidence="1">
    <location>
        <begin position="246"/>
        <end position="266"/>
    </location>
</feature>
<feature type="transmembrane region" description="Helical" evidence="2">
    <location>
        <begin position="1766"/>
        <end position="1784"/>
    </location>
</feature>
<feature type="transmembrane region" description="Helical" evidence="2">
    <location>
        <begin position="1856"/>
        <end position="1874"/>
    </location>
</feature>
<feature type="transmembrane region" description="Helical" evidence="2">
    <location>
        <begin position="711"/>
        <end position="732"/>
    </location>
</feature>
<evidence type="ECO:0000313" key="4">
    <source>
        <dbReference type="Proteomes" id="UP000664369"/>
    </source>
</evidence>
<keyword evidence="4" id="KW-1185">Reference proteome</keyword>
<feature type="transmembrane region" description="Helical" evidence="2">
    <location>
        <begin position="1704"/>
        <end position="1724"/>
    </location>
</feature>
<feature type="transmembrane region" description="Helical" evidence="2">
    <location>
        <begin position="465"/>
        <end position="483"/>
    </location>
</feature>
<feature type="transmembrane region" description="Helical" evidence="2">
    <location>
        <begin position="495"/>
        <end position="513"/>
    </location>
</feature>
<feature type="transmembrane region" description="Helical" evidence="2">
    <location>
        <begin position="744"/>
        <end position="760"/>
    </location>
</feature>
<feature type="transmembrane region" description="Helical" evidence="2">
    <location>
        <begin position="945"/>
        <end position="970"/>
    </location>
</feature>
<feature type="transmembrane region" description="Helical" evidence="2">
    <location>
        <begin position="1068"/>
        <end position="1092"/>
    </location>
</feature>
<keyword evidence="2" id="KW-0472">Membrane</keyword>
<feature type="transmembrane region" description="Helical" evidence="2">
    <location>
        <begin position="1524"/>
        <end position="1546"/>
    </location>
</feature>
<feature type="transmembrane region" description="Helical" evidence="2">
    <location>
        <begin position="1259"/>
        <end position="1285"/>
    </location>
</feature>
<feature type="compositionally biased region" description="Pro residues" evidence="1">
    <location>
        <begin position="91"/>
        <end position="150"/>
    </location>
</feature>
<feature type="transmembrane region" description="Helical" evidence="2">
    <location>
        <begin position="1402"/>
        <end position="1421"/>
    </location>
</feature>
<feature type="transmembrane region" description="Helical" evidence="2">
    <location>
        <begin position="766"/>
        <end position="784"/>
    </location>
</feature>
<feature type="transmembrane region" description="Helical" evidence="2">
    <location>
        <begin position="543"/>
        <end position="565"/>
    </location>
</feature>
<accession>A0ABS3QF76</accession>
<feature type="transmembrane region" description="Helical" evidence="2">
    <location>
        <begin position="630"/>
        <end position="652"/>
    </location>
</feature>
<feature type="compositionally biased region" description="Pro residues" evidence="1">
    <location>
        <begin position="196"/>
        <end position="222"/>
    </location>
</feature>
<evidence type="ECO:0000256" key="1">
    <source>
        <dbReference type="SAM" id="MobiDB-lite"/>
    </source>
</evidence>
<feature type="transmembrane region" description="Helical" evidence="2">
    <location>
        <begin position="571"/>
        <end position="591"/>
    </location>
</feature>
<feature type="transmembrane region" description="Helical" evidence="2">
    <location>
        <begin position="1616"/>
        <end position="1637"/>
    </location>
</feature>
<sequence>MVLVRNWGLPGRLTDLQKELAQRLADQKKLQEELQHLREQVAQLREAAPSRPLAEPVVVPKPTAPPVAVPLARPVTPAPPVEAPVARTASPAPPSPPAAQPEPTAPQPVAAPTPPVTPLPAPEPKPAPAPLPAPKPELAPLPKPPAPEPVSLPELSAPEPEPASLPKLPLPEPEPAPLPIAASIAVEKPVEQPASSAPPAPVLPPTVAPAPTPRPVPLPKPEPAPLPLAAAVAVAPPVAQPPIVPPVAPPPPAPPRRPPPPPVPTGPSWWERASTILLENWTGILGAVVLVTGVGFLGIYATLRMAPPFRFLMICAFSAGLLGARFALRNKEFARQLNGWLLSSAAAIFLFACVGSVSIAGLRWVTPPFDYLLLLAGVSANLWLAWRSSRQEVSTLHGVLSLVALAVLPPTALTLAAAAGVTAFSIAITYRQQWKYQLLLSIVSFFAFHLYWHQELAAISSTLRLVAMGLVLLVGVAAAVVQYRRVYAKRTFEPLLFAAHLLNWTCLGINLYLYSTGSIWKTIPLAAGALLTFWAGRKAKQLGIGWLFQTDTIISLMLALATAFSLQGWHATNSVILLFMLLESLLVALIMARQSEALVYRVAMSGAGLAATGLLLLAGSKLNLSPPHSLYRDAFVLALAGWAGLAFVRFIFKQPLLNLPASPTPRRNASPETSHRNLLSTFAGVAGLLQAGAGILLARVLFAWAGAPVGLLIGAVLGLAGAALGIAAWLRTDNRIPEWIRQQQLLLAQFFALLAVFGLHETGLSWPVLLGLLYAENLVVALVAGRWRETLLYQTALAGASLAGASLLLVAAGKASAGLPPELYRDALVLALAGWAGILFTRLALRQLLARALANSTEAEQNSNGPRAAEGTWLGGLAGLAGLLQVGAGLLLARVVFGWQDVPVWLLLAALLSLAGAALGLAAWLRTSTYVPAWVRQQQLILGQFFIALAVLGLHETGLNWPVVLGLLYAENLAAALLSTRQREPLLYRLTLTSAYLTGATVLLATTGKMADIAPALLYRDACVLALTGWLGIAFVRVAHAQLTLLIADDASQSPQSTSGFVFNDGSWLSGFAGLAGLLQVGAGLLLVRAIFAWEHVPVALLIGALLGLAGAALVLAGWLRTSPLVPAWVRQQQLVLAQFFTVLAVLGMHELHLSWPIVLGLLYFENLAVALLTARRRELLLYHIALTGAYATGAGLLLLAANAMSNSQPPVLYRDALILALTGWAGIIFVQLAHRQLLRPTSNQQNIDPEISSTDRDLLSGFAALGGLLQVGTGALVACVVFGWQHAPVGWLLLALVALAGIALSLAGWVRAQGYSPSWVRRQQLVLGQFFAVLAVLGLHEMGLTWPAVFLILYAENLLAALLLNGRNEETLLHVQTYLLLVLATLLPFLVRYATPETLGLVSRAALLAGGALLTVAYQLRHYFLPKADEEFSVIRFSTTLQLPALGLETGWLLLNAGALVYEQSWAAWVMVGLLGSQLLLRQRLTVPGLWAGLVLAGVGYIGLQWSHVLAPPPGQHFSPGYVLFYILPTVALPVAALGTSWWAAANRYLRWPWLYLLALHLVVALMAAVPKGHIAYLMLGLLTLAVAAFAAAQIWRRILPNEAAVQRAGTPDRFLLHVAYWLLACSVATHLWLITLNETFFGQPAEYFTAAALFAALSAFTLSPPPATAPVYNSWRILHPWLPEATLLFGTATLWHNIRTPWLPLVWILAALALSYSAARIPIRLRRLGVYGRLYYWLAAGTTCVASLLYISPAQLLSPEWWEVAAAVTLLFGYVGMALQAGTAPYAGLSPAWDALARPPRRVLEAWLLYPAFLALALLLIQSFDRSVLTVLLMVEVVVVFSTSLLLRRQDLRYLSLTGMLACLVRLVFFDLSQSGTVTRAVVFILMGLLLLGMNALYARFKSRFTPDEEPNRVSDEEDIAPEPTG</sequence>
<evidence type="ECO:0000313" key="3">
    <source>
        <dbReference type="EMBL" id="MBO2009886.1"/>
    </source>
</evidence>
<feature type="transmembrane region" description="Helical" evidence="2">
    <location>
        <begin position="1154"/>
        <end position="1173"/>
    </location>
</feature>
<feature type="compositionally biased region" description="Acidic residues" evidence="1">
    <location>
        <begin position="1918"/>
        <end position="1928"/>
    </location>
</feature>
<name>A0ABS3QF76_9BACT</name>
<feature type="transmembrane region" description="Helical" evidence="2">
    <location>
        <begin position="1099"/>
        <end position="1120"/>
    </location>
</feature>
<feature type="compositionally biased region" description="Pro residues" evidence="1">
    <location>
        <begin position="159"/>
        <end position="178"/>
    </location>
</feature>
<dbReference type="EMBL" id="JAGETZ010000005">
    <property type="protein sequence ID" value="MBO2009886.1"/>
    <property type="molecule type" value="Genomic_DNA"/>
</dbReference>
<feature type="region of interest" description="Disordered" evidence="1">
    <location>
        <begin position="1909"/>
        <end position="1928"/>
    </location>
</feature>
<evidence type="ECO:0000256" key="2">
    <source>
        <dbReference type="SAM" id="Phobius"/>
    </source>
</evidence>
<feature type="transmembrane region" description="Helical" evidence="2">
    <location>
        <begin position="1553"/>
        <end position="1570"/>
    </location>
</feature>
<feature type="transmembrane region" description="Helical" evidence="2">
    <location>
        <begin position="873"/>
        <end position="897"/>
    </location>
</feature>
<organism evidence="3 4">
    <name type="scientific">Hymenobacter negativus</name>
    <dbReference type="NCBI Taxonomy" id="2795026"/>
    <lineage>
        <taxon>Bacteria</taxon>
        <taxon>Pseudomonadati</taxon>
        <taxon>Bacteroidota</taxon>
        <taxon>Cytophagia</taxon>
        <taxon>Cytophagales</taxon>
        <taxon>Hymenobacteraceae</taxon>
        <taxon>Hymenobacter</taxon>
    </lineage>
</organism>